<organism evidence="1 2">
    <name type="scientific">Folsomia candida</name>
    <name type="common">Springtail</name>
    <dbReference type="NCBI Taxonomy" id="158441"/>
    <lineage>
        <taxon>Eukaryota</taxon>
        <taxon>Metazoa</taxon>
        <taxon>Ecdysozoa</taxon>
        <taxon>Arthropoda</taxon>
        <taxon>Hexapoda</taxon>
        <taxon>Collembola</taxon>
        <taxon>Entomobryomorpha</taxon>
        <taxon>Isotomoidea</taxon>
        <taxon>Isotomidae</taxon>
        <taxon>Proisotominae</taxon>
        <taxon>Folsomia</taxon>
    </lineage>
</organism>
<comment type="caution">
    <text evidence="1">The sequence shown here is derived from an EMBL/GenBank/DDBJ whole genome shotgun (WGS) entry which is preliminary data.</text>
</comment>
<name>A0A226CXN5_FOLCA</name>
<dbReference type="AlphaFoldDB" id="A0A226CXN5"/>
<keyword evidence="2" id="KW-1185">Reference proteome</keyword>
<dbReference type="InterPro" id="IPR011333">
    <property type="entry name" value="SKP1/BTB/POZ_sf"/>
</dbReference>
<proteinExistence type="predicted"/>
<dbReference type="OrthoDB" id="6359816at2759"/>
<dbReference type="Gene3D" id="3.30.710.10">
    <property type="entry name" value="Potassium Channel Kv1.1, Chain A"/>
    <property type="match status" value="1"/>
</dbReference>
<dbReference type="EMBL" id="LNIX01000055">
    <property type="protein sequence ID" value="OXA37530.1"/>
    <property type="molecule type" value="Genomic_DNA"/>
</dbReference>
<protein>
    <submittedName>
        <fullName evidence="1">Uncharacterized protein</fullName>
    </submittedName>
</protein>
<gene>
    <name evidence="1" type="ORF">Fcan01_27656</name>
</gene>
<evidence type="ECO:0000313" key="2">
    <source>
        <dbReference type="Proteomes" id="UP000198287"/>
    </source>
</evidence>
<dbReference type="Proteomes" id="UP000198287">
    <property type="component" value="Unassembled WGS sequence"/>
</dbReference>
<sequence>MSLIAKSHVDSEIKKFTWNIENLQVLATNPNLKDMHVLPFTVGATIDRVSKWKFFLAPDSDNENSSVTLFFQLVEYRGSNELPVTLRVAILDVGFHKFTAASMEQLKCNFRTFRLSNLTLASIFHHTGNPPLTMLIQFEIFGKHRFAISDVDLPPTFLEVRREQGQSAPGYKEVALAMLEKKLPSSSTLGNWMTNGASFTAKLSMRQTRWYQITSLTDICDKFLTTLVSWENCTELLKLTELHGMTGAKARIENFMKRDPEKLLQLCKTSSHLIPGNDMN</sequence>
<accession>A0A226CXN5</accession>
<evidence type="ECO:0000313" key="1">
    <source>
        <dbReference type="EMBL" id="OXA37530.1"/>
    </source>
</evidence>
<reference evidence="1 2" key="1">
    <citation type="submission" date="2015-12" db="EMBL/GenBank/DDBJ databases">
        <title>The genome of Folsomia candida.</title>
        <authorList>
            <person name="Faddeeva A."/>
            <person name="Derks M.F."/>
            <person name="Anvar Y."/>
            <person name="Smit S."/>
            <person name="Van Straalen N."/>
            <person name="Roelofs D."/>
        </authorList>
    </citation>
    <scope>NUCLEOTIDE SEQUENCE [LARGE SCALE GENOMIC DNA]</scope>
    <source>
        <strain evidence="1 2">VU population</strain>
        <tissue evidence="1">Whole body</tissue>
    </source>
</reference>